<evidence type="ECO:0000256" key="3">
    <source>
        <dbReference type="ARBA" id="ARBA00022737"/>
    </source>
</evidence>
<dbReference type="Proteomes" id="UP000187209">
    <property type="component" value="Unassembled WGS sequence"/>
</dbReference>
<keyword evidence="6" id="KW-0539">Nucleus</keyword>
<dbReference type="InterPro" id="IPR036236">
    <property type="entry name" value="Znf_C2H2_sf"/>
</dbReference>
<dbReference type="SMART" id="SM00355">
    <property type="entry name" value="ZnF_C2H2"/>
    <property type="match status" value="3"/>
</dbReference>
<dbReference type="PROSITE" id="PS50157">
    <property type="entry name" value="ZINC_FINGER_C2H2_2"/>
    <property type="match status" value="3"/>
</dbReference>
<keyword evidence="3" id="KW-0677">Repeat</keyword>
<keyword evidence="2" id="KW-0479">Metal-binding</keyword>
<evidence type="ECO:0000259" key="8">
    <source>
        <dbReference type="PROSITE" id="PS50157"/>
    </source>
</evidence>
<dbReference type="PANTHER" id="PTHR23235">
    <property type="entry name" value="KRUEPPEL-LIKE TRANSCRIPTION FACTOR"/>
    <property type="match status" value="1"/>
</dbReference>
<evidence type="ECO:0000313" key="10">
    <source>
        <dbReference type="Proteomes" id="UP000187209"/>
    </source>
</evidence>
<evidence type="ECO:0000256" key="5">
    <source>
        <dbReference type="ARBA" id="ARBA00022833"/>
    </source>
</evidence>
<proteinExistence type="predicted"/>
<dbReference type="GO" id="GO:0000978">
    <property type="term" value="F:RNA polymerase II cis-regulatory region sequence-specific DNA binding"/>
    <property type="evidence" value="ECO:0007669"/>
    <property type="project" value="TreeGrafter"/>
</dbReference>
<reference evidence="9 10" key="1">
    <citation type="submission" date="2016-11" db="EMBL/GenBank/DDBJ databases">
        <title>The macronuclear genome of Stentor coeruleus: a giant cell with tiny introns.</title>
        <authorList>
            <person name="Slabodnick M."/>
            <person name="Ruby J.G."/>
            <person name="Reiff S.B."/>
            <person name="Swart E.C."/>
            <person name="Gosai S."/>
            <person name="Prabakaran S."/>
            <person name="Witkowska E."/>
            <person name="Larue G.E."/>
            <person name="Fisher S."/>
            <person name="Freeman R.M."/>
            <person name="Gunawardena J."/>
            <person name="Chu W."/>
            <person name="Stover N.A."/>
            <person name="Gregory B.D."/>
            <person name="Nowacki M."/>
            <person name="Derisi J."/>
            <person name="Roy S.W."/>
            <person name="Marshall W.F."/>
            <person name="Sood P."/>
        </authorList>
    </citation>
    <scope>NUCLEOTIDE SEQUENCE [LARGE SCALE GENOMIC DNA]</scope>
    <source>
        <strain evidence="9">WM001</strain>
    </source>
</reference>
<dbReference type="PROSITE" id="PS00028">
    <property type="entry name" value="ZINC_FINGER_C2H2_1"/>
    <property type="match status" value="3"/>
</dbReference>
<accession>A0A1R2BJB2</accession>
<dbReference type="GO" id="GO:0000981">
    <property type="term" value="F:DNA-binding transcription factor activity, RNA polymerase II-specific"/>
    <property type="evidence" value="ECO:0007669"/>
    <property type="project" value="TreeGrafter"/>
</dbReference>
<dbReference type="InterPro" id="IPR013087">
    <property type="entry name" value="Znf_C2H2_type"/>
</dbReference>
<comment type="subcellular location">
    <subcellularLocation>
        <location evidence="1">Nucleus</location>
    </subcellularLocation>
</comment>
<dbReference type="OrthoDB" id="372803at2759"/>
<keyword evidence="4 7" id="KW-0863">Zinc-finger</keyword>
<feature type="domain" description="C2H2-type" evidence="8">
    <location>
        <begin position="37"/>
        <end position="64"/>
    </location>
</feature>
<name>A0A1R2BJB2_9CILI</name>
<comment type="caution">
    <text evidence="9">The sequence shown here is derived from an EMBL/GenBank/DDBJ whole genome shotgun (WGS) entry which is preliminary data.</text>
</comment>
<dbReference type="GO" id="GO:0008270">
    <property type="term" value="F:zinc ion binding"/>
    <property type="evidence" value="ECO:0007669"/>
    <property type="project" value="UniProtKB-KW"/>
</dbReference>
<organism evidence="9 10">
    <name type="scientific">Stentor coeruleus</name>
    <dbReference type="NCBI Taxonomy" id="5963"/>
    <lineage>
        <taxon>Eukaryota</taxon>
        <taxon>Sar</taxon>
        <taxon>Alveolata</taxon>
        <taxon>Ciliophora</taxon>
        <taxon>Postciliodesmatophora</taxon>
        <taxon>Heterotrichea</taxon>
        <taxon>Heterotrichida</taxon>
        <taxon>Stentoridae</taxon>
        <taxon>Stentor</taxon>
    </lineage>
</organism>
<sequence>MATKKLKCDYEGCNKSYGSSFNLKRHIESSHFGMRKFKCSICRKILSSKQNLIDHQNIHTGAKPYVCEISDCNQHFRQLSQYYLHKQLHAEVSSQLRKDNCVVELSLQLLVKKLSQAYNTEEYNTINLPCEVLHLPLISPYLQDTKLPLHPVLNQVQSS</sequence>
<dbReference type="SUPFAM" id="SSF57667">
    <property type="entry name" value="beta-beta-alpha zinc fingers"/>
    <property type="match status" value="2"/>
</dbReference>
<evidence type="ECO:0000313" key="9">
    <source>
        <dbReference type="EMBL" id="OMJ76862.1"/>
    </source>
</evidence>
<dbReference type="Gene3D" id="3.30.160.60">
    <property type="entry name" value="Classic Zinc Finger"/>
    <property type="match status" value="3"/>
</dbReference>
<keyword evidence="5" id="KW-0862">Zinc</keyword>
<dbReference type="AlphaFoldDB" id="A0A1R2BJB2"/>
<evidence type="ECO:0000256" key="7">
    <source>
        <dbReference type="PROSITE-ProRule" id="PRU00042"/>
    </source>
</evidence>
<gene>
    <name evidence="9" type="ORF">SteCoe_23669</name>
</gene>
<dbReference type="Pfam" id="PF00096">
    <property type="entry name" value="zf-C2H2"/>
    <property type="match status" value="2"/>
</dbReference>
<dbReference type="GO" id="GO:0005634">
    <property type="term" value="C:nucleus"/>
    <property type="evidence" value="ECO:0007669"/>
    <property type="project" value="UniProtKB-SubCell"/>
</dbReference>
<feature type="domain" description="C2H2-type" evidence="8">
    <location>
        <begin position="65"/>
        <end position="94"/>
    </location>
</feature>
<dbReference type="PANTHER" id="PTHR23235:SF120">
    <property type="entry name" value="KRUPPEL-LIKE FACTOR 15"/>
    <property type="match status" value="1"/>
</dbReference>
<keyword evidence="10" id="KW-1185">Reference proteome</keyword>
<evidence type="ECO:0000256" key="6">
    <source>
        <dbReference type="ARBA" id="ARBA00023242"/>
    </source>
</evidence>
<evidence type="ECO:0000256" key="2">
    <source>
        <dbReference type="ARBA" id="ARBA00022723"/>
    </source>
</evidence>
<feature type="domain" description="C2H2-type" evidence="8">
    <location>
        <begin position="6"/>
        <end position="36"/>
    </location>
</feature>
<evidence type="ECO:0000256" key="1">
    <source>
        <dbReference type="ARBA" id="ARBA00004123"/>
    </source>
</evidence>
<dbReference type="EMBL" id="MPUH01000607">
    <property type="protein sequence ID" value="OMJ76862.1"/>
    <property type="molecule type" value="Genomic_DNA"/>
</dbReference>
<evidence type="ECO:0000256" key="4">
    <source>
        <dbReference type="ARBA" id="ARBA00022771"/>
    </source>
</evidence>
<protein>
    <recommendedName>
        <fullName evidence="8">C2H2-type domain-containing protein</fullName>
    </recommendedName>
</protein>
<dbReference type="FunFam" id="3.30.160.60:FF:000870">
    <property type="entry name" value="zinc finger protein 197 isoform X1"/>
    <property type="match status" value="1"/>
</dbReference>